<dbReference type="InterPro" id="IPR008927">
    <property type="entry name" value="6-PGluconate_DH-like_C_sf"/>
</dbReference>
<dbReference type="InterPro" id="IPR017751">
    <property type="entry name" value="G3P_DH_NAD-dep_euk"/>
</dbReference>
<dbReference type="OrthoDB" id="10263760at2759"/>
<dbReference type="GO" id="GO:0051287">
    <property type="term" value="F:NAD binding"/>
    <property type="evidence" value="ECO:0007669"/>
    <property type="project" value="UniProtKB-UniRule"/>
</dbReference>
<accession>A0A3S3P0U5</accession>
<feature type="active site" description="Proton acceptor" evidence="10">
    <location>
        <position position="205"/>
    </location>
</feature>
<comment type="catalytic activity">
    <reaction evidence="9 14">
        <text>sn-glycerol 3-phosphate + NAD(+) = dihydroxyacetone phosphate + NADH + H(+)</text>
        <dbReference type="Rhea" id="RHEA:11092"/>
        <dbReference type="ChEBI" id="CHEBI:15378"/>
        <dbReference type="ChEBI" id="CHEBI:57540"/>
        <dbReference type="ChEBI" id="CHEBI:57597"/>
        <dbReference type="ChEBI" id="CHEBI:57642"/>
        <dbReference type="ChEBI" id="CHEBI:57945"/>
        <dbReference type="EC" id="1.1.1.8"/>
    </reaction>
</comment>
<dbReference type="NCBIfam" id="TIGR03376">
    <property type="entry name" value="glycerol3P_DH"/>
    <property type="match status" value="1"/>
</dbReference>
<dbReference type="AlphaFoldDB" id="A0A3S3P0U5"/>
<feature type="binding site" evidence="12">
    <location>
        <position position="299"/>
    </location>
    <ligand>
        <name>NAD(+)</name>
        <dbReference type="ChEBI" id="CHEBI:57540"/>
    </ligand>
</feature>
<feature type="binding site" evidence="11">
    <location>
        <begin position="269"/>
        <end position="270"/>
    </location>
    <ligand>
        <name>substrate</name>
    </ligand>
</feature>
<dbReference type="STRING" id="1965070.A0A3S3P0U5"/>
<dbReference type="InterPro" id="IPR006109">
    <property type="entry name" value="G3P_DH_NAD-dep_C"/>
</dbReference>
<feature type="binding site" evidence="12">
    <location>
        <position position="269"/>
    </location>
    <ligand>
        <name>NAD(+)</name>
        <dbReference type="ChEBI" id="CHEBI:57540"/>
    </ligand>
</feature>
<sequence>MSEKTKVALIGSGNWGSAIAKIIGSNVQKIDYFDKEVKMYVYEEMVNGRKLTEIINTTHENVKYLPGHKLPPTIVAVPDVVEAAKDADILVFVLPHQFVPNTCKPLIGKIKPNAVGLSLIKGFGEENGNIILISNQIRSILNIECAVLMGANLANEVADEKFCETTIGCADSRAGKVLKDLVDTPNFRVTVVPDRQTVEVCGALKNIVACAAGFCDGLKFGDNTKAAVIRIGLKEMIRFCKIFYPEPRVSTFFESCGVADLITTCYGGRNRRLSEMFVKETTKSFTDLEKEHLKGQKLQGPQTAEEVFALLKATGNETKFPLFYAVSQIAKRELEPHKLIDYLRNEPDD</sequence>
<keyword evidence="8 12" id="KW-0520">NAD</keyword>
<dbReference type="PANTHER" id="PTHR11728">
    <property type="entry name" value="GLYCEROL-3-PHOSPHATE DEHYDROGENASE"/>
    <property type="match status" value="1"/>
</dbReference>
<dbReference type="PRINTS" id="PR00077">
    <property type="entry name" value="GPDHDRGNASE"/>
</dbReference>
<dbReference type="Gene3D" id="1.10.1040.10">
    <property type="entry name" value="N-(1-d-carboxylethyl)-l-norvaline Dehydrogenase, domain 2"/>
    <property type="match status" value="1"/>
</dbReference>
<comment type="subcellular location">
    <subcellularLocation>
        <location evidence="1">Cytoplasm</location>
    </subcellularLocation>
</comment>
<keyword evidence="6" id="KW-0963">Cytoplasm</keyword>
<evidence type="ECO:0000256" key="11">
    <source>
        <dbReference type="PIRSR" id="PIRSR000114-2"/>
    </source>
</evidence>
<dbReference type="PANTHER" id="PTHR11728:SF8">
    <property type="entry name" value="GLYCEROL-3-PHOSPHATE DEHYDROGENASE [NAD(+)]-RELATED"/>
    <property type="match status" value="1"/>
</dbReference>
<feature type="binding site" evidence="11">
    <location>
        <position position="121"/>
    </location>
    <ligand>
        <name>substrate</name>
    </ligand>
</feature>
<gene>
    <name evidence="17" type="ORF">B4U79_13354</name>
</gene>
<dbReference type="GO" id="GO:0005829">
    <property type="term" value="C:cytosol"/>
    <property type="evidence" value="ECO:0007669"/>
    <property type="project" value="TreeGrafter"/>
</dbReference>
<comment type="similarity">
    <text evidence="4 13">Belongs to the NAD-dependent glycerol-3-phosphate dehydrogenase family.</text>
</comment>
<dbReference type="Proteomes" id="UP000285301">
    <property type="component" value="Unassembled WGS sequence"/>
</dbReference>
<name>A0A3S3P0U5_9ACAR</name>
<dbReference type="InterPro" id="IPR011128">
    <property type="entry name" value="G3P_DH_NAD-dep_N"/>
</dbReference>
<evidence type="ECO:0000256" key="1">
    <source>
        <dbReference type="ARBA" id="ARBA00004496"/>
    </source>
</evidence>
<evidence type="ECO:0000256" key="13">
    <source>
        <dbReference type="RuleBase" id="RU000437"/>
    </source>
</evidence>
<dbReference type="InterPro" id="IPR036291">
    <property type="entry name" value="NAD(P)-bd_dom_sf"/>
</dbReference>
<dbReference type="GO" id="GO:0046168">
    <property type="term" value="P:glycerol-3-phosphate catabolic process"/>
    <property type="evidence" value="ECO:0007669"/>
    <property type="project" value="UniProtKB-UniRule"/>
</dbReference>
<reference evidence="17 18" key="1">
    <citation type="journal article" date="2018" name="Gigascience">
        <title>Genomes of trombidid mites reveal novel predicted allergens and laterally-transferred genes associated with secondary metabolism.</title>
        <authorList>
            <person name="Dong X."/>
            <person name="Chaisiri K."/>
            <person name="Xia D."/>
            <person name="Armstrong S.D."/>
            <person name="Fang Y."/>
            <person name="Donnelly M.J."/>
            <person name="Kadowaki T."/>
            <person name="McGarry J.W."/>
            <person name="Darby A.C."/>
            <person name="Makepeace B.L."/>
        </authorList>
    </citation>
    <scope>NUCLEOTIDE SEQUENCE [LARGE SCALE GENOMIC DNA]</scope>
    <source>
        <strain evidence="17">UoL-WK</strain>
    </source>
</reference>
<evidence type="ECO:0000256" key="8">
    <source>
        <dbReference type="ARBA" id="ARBA00023027"/>
    </source>
</evidence>
<dbReference type="PROSITE" id="PS00957">
    <property type="entry name" value="NAD_G3PDH"/>
    <property type="match status" value="1"/>
</dbReference>
<evidence type="ECO:0000259" key="15">
    <source>
        <dbReference type="Pfam" id="PF01210"/>
    </source>
</evidence>
<feature type="domain" description="Glycerol-3-phosphate dehydrogenase NAD-dependent N-terminal" evidence="15">
    <location>
        <begin position="6"/>
        <end position="173"/>
    </location>
</feature>
<protein>
    <recommendedName>
        <fullName evidence="14">Glycerol-3-phosphate dehydrogenase [NAD(+)]</fullName>
        <ecNumber evidence="14">1.1.1.8</ecNumber>
    </recommendedName>
</protein>
<dbReference type="EC" id="1.1.1.8" evidence="14"/>
<feature type="binding site" evidence="12">
    <location>
        <position position="98"/>
    </location>
    <ligand>
        <name>NAD(+)</name>
        <dbReference type="ChEBI" id="CHEBI:57540"/>
    </ligand>
</feature>
<feature type="binding site" evidence="12">
    <location>
        <position position="297"/>
    </location>
    <ligand>
        <name>NAD(+)</name>
        <dbReference type="ChEBI" id="CHEBI:57540"/>
    </ligand>
</feature>
<evidence type="ECO:0000256" key="6">
    <source>
        <dbReference type="ARBA" id="ARBA00022490"/>
    </source>
</evidence>
<evidence type="ECO:0000256" key="5">
    <source>
        <dbReference type="ARBA" id="ARBA00011738"/>
    </source>
</evidence>
<evidence type="ECO:0000256" key="10">
    <source>
        <dbReference type="PIRSR" id="PIRSR000114-1"/>
    </source>
</evidence>
<evidence type="ECO:0000259" key="16">
    <source>
        <dbReference type="Pfam" id="PF07479"/>
    </source>
</evidence>
<comment type="subunit">
    <text evidence="5">Homodimer.</text>
</comment>
<dbReference type="InterPro" id="IPR006168">
    <property type="entry name" value="G3P_DH_NAD-dep"/>
</dbReference>
<feature type="domain" description="Glycerol-3-phosphate dehydrogenase NAD-dependent C-terminal" evidence="16">
    <location>
        <begin position="194"/>
        <end position="340"/>
    </location>
</feature>
<evidence type="ECO:0000256" key="7">
    <source>
        <dbReference type="ARBA" id="ARBA00023002"/>
    </source>
</evidence>
<keyword evidence="18" id="KW-1185">Reference proteome</keyword>
<evidence type="ECO:0000313" key="18">
    <source>
        <dbReference type="Proteomes" id="UP000285301"/>
    </source>
</evidence>
<dbReference type="SUPFAM" id="SSF51735">
    <property type="entry name" value="NAD(P)-binding Rossmann-fold domains"/>
    <property type="match status" value="1"/>
</dbReference>
<evidence type="ECO:0000256" key="12">
    <source>
        <dbReference type="PIRSR" id="PIRSR000114-3"/>
    </source>
</evidence>
<dbReference type="FunFam" id="1.10.1040.10:FF:000004">
    <property type="entry name" value="Glycerol-3-phosphate dehydrogenase [NAD(+)]"/>
    <property type="match status" value="1"/>
</dbReference>
<evidence type="ECO:0000256" key="14">
    <source>
        <dbReference type="RuleBase" id="RU361243"/>
    </source>
</evidence>
<comment type="pathway">
    <text evidence="2">Lipid metabolism.</text>
</comment>
<evidence type="ECO:0000256" key="3">
    <source>
        <dbReference type="ARBA" id="ARBA00005192"/>
    </source>
</evidence>
<comment type="caution">
    <text evidence="17">The sequence shown here is derived from an EMBL/GenBank/DDBJ whole genome shotgun (WGS) entry which is preliminary data.</text>
</comment>
<evidence type="ECO:0000256" key="9">
    <source>
        <dbReference type="ARBA" id="ARBA00048683"/>
    </source>
</evidence>
<evidence type="ECO:0000313" key="17">
    <source>
        <dbReference type="EMBL" id="RWS09660.1"/>
    </source>
</evidence>
<keyword evidence="7 13" id="KW-0560">Oxidoreductase</keyword>
<dbReference type="GO" id="GO:0006650">
    <property type="term" value="P:glycerophospholipid metabolic process"/>
    <property type="evidence" value="ECO:0007669"/>
    <property type="project" value="UniProtKB-UniPathway"/>
</dbReference>
<dbReference type="EMBL" id="NCKU01002402">
    <property type="protein sequence ID" value="RWS09660.1"/>
    <property type="molecule type" value="Genomic_DNA"/>
</dbReference>
<evidence type="ECO:0000256" key="2">
    <source>
        <dbReference type="ARBA" id="ARBA00005189"/>
    </source>
</evidence>
<dbReference type="PIRSF" id="PIRSF000114">
    <property type="entry name" value="Glycerol-3-P_dh"/>
    <property type="match status" value="1"/>
</dbReference>
<dbReference type="UniPathway" id="UPA00086"/>
<dbReference type="GO" id="GO:0141152">
    <property type="term" value="F:glycerol-3-phosphate dehydrogenase (NAD+) activity"/>
    <property type="evidence" value="ECO:0007669"/>
    <property type="project" value="UniProtKB-UniRule"/>
</dbReference>
<feature type="binding site" evidence="12">
    <location>
        <begin position="11"/>
        <end position="16"/>
    </location>
    <ligand>
        <name>NAD(+)</name>
        <dbReference type="ChEBI" id="CHEBI:57540"/>
    </ligand>
</feature>
<dbReference type="Gene3D" id="3.40.50.720">
    <property type="entry name" value="NAD(P)-binding Rossmann-like Domain"/>
    <property type="match status" value="1"/>
</dbReference>
<dbReference type="GO" id="GO:0005975">
    <property type="term" value="P:carbohydrate metabolic process"/>
    <property type="evidence" value="ECO:0007669"/>
    <property type="project" value="InterPro"/>
</dbReference>
<dbReference type="GO" id="GO:0042803">
    <property type="term" value="F:protein homodimerization activity"/>
    <property type="evidence" value="ECO:0007669"/>
    <property type="project" value="InterPro"/>
</dbReference>
<proteinExistence type="inferred from homology"/>
<organism evidence="17 18">
    <name type="scientific">Dinothrombium tinctorium</name>
    <dbReference type="NCBI Taxonomy" id="1965070"/>
    <lineage>
        <taxon>Eukaryota</taxon>
        <taxon>Metazoa</taxon>
        <taxon>Ecdysozoa</taxon>
        <taxon>Arthropoda</taxon>
        <taxon>Chelicerata</taxon>
        <taxon>Arachnida</taxon>
        <taxon>Acari</taxon>
        <taxon>Acariformes</taxon>
        <taxon>Trombidiformes</taxon>
        <taxon>Prostigmata</taxon>
        <taxon>Anystina</taxon>
        <taxon>Parasitengona</taxon>
        <taxon>Trombidioidea</taxon>
        <taxon>Trombidiidae</taxon>
        <taxon>Dinothrombium</taxon>
    </lineage>
</organism>
<dbReference type="InterPro" id="IPR013328">
    <property type="entry name" value="6PGD_dom2"/>
</dbReference>
<dbReference type="SUPFAM" id="SSF48179">
    <property type="entry name" value="6-phosphogluconate dehydrogenase C-terminal domain-like"/>
    <property type="match status" value="1"/>
</dbReference>
<dbReference type="FunFam" id="3.40.50.720:FF:000088">
    <property type="entry name" value="Glycerol-3-phosphate dehydrogenase [NAD(+)]"/>
    <property type="match status" value="1"/>
</dbReference>
<dbReference type="Pfam" id="PF07479">
    <property type="entry name" value="NAD_Gly3P_dh_C"/>
    <property type="match status" value="1"/>
</dbReference>
<dbReference type="Pfam" id="PF01210">
    <property type="entry name" value="NAD_Gly3P_dh_N"/>
    <property type="match status" value="1"/>
</dbReference>
<feature type="binding site" evidence="12">
    <location>
        <position position="154"/>
    </location>
    <ligand>
        <name>NAD(+)</name>
        <dbReference type="ChEBI" id="CHEBI:57540"/>
    </ligand>
</feature>
<comment type="pathway">
    <text evidence="3">Phospholipid metabolism; alpha-glycerophosphate cycle.</text>
</comment>
<evidence type="ECO:0000256" key="4">
    <source>
        <dbReference type="ARBA" id="ARBA00011009"/>
    </source>
</evidence>